<keyword evidence="4" id="KW-1185">Reference proteome</keyword>
<name>A0A2P8GAN1_9BACT</name>
<dbReference type="NCBIfam" id="TIGR03891">
    <property type="entry name" value="thiopep_ocin"/>
    <property type="match status" value="1"/>
</dbReference>
<accession>A0A2P8GAN1</accession>
<sequence length="1024" mass="118621">MQKGCLKDYGKVVVRTPLYSYQCLFDQQNSTLDLDKVVISMLEDPVFIEGLYWSSPQLYETVLEFKNGHLDASRQHKLMHTLKKYAIRASTRSTPYGIYAGCALVDMDNRRELADNIAGRKVRIDIGLLQQIVKKIEKHPALWMHLRYQVNDSLYHIAGQYRFVETIVEEGKYQYQISSIDQTDLLERLIILIRQQKTLTIADMYTELGEGNTYEEFEVFIGELIETQLLVSELQIRLTAKEETARIQNALDRLAKLPVAAAVPFFDLFEEIQATINKFEELPLGALPIDDIRHLEMTLKELDIEVAQRHIFHADLKQPAPASFVFPRSGLQEMGKAISLLGKLSHAISPLEVQLDRFKKKFTEKYETLEVPLAEVLDPEFGIGFPATDNIGNVAHNSLAERMNLPARKKISKKGNECNAWLLDRMESWDRGTLRKGIQLQDKDFEKLEDKSDQLANYFTVMGACLPSGDMLLQHVGGAHANILLGRFAHLGKEMSAFCKELAVDEIRANEHIAFAEIIHIPEGRVSNVARREQFFDYEIPFLGASAVDGERQLTIEDLMVSIQRDEIVLRSRKWNQRVVPRLSNAHNHANSSIAVYKFLAALQHQGKSGFEISWGSLAQHKRFLPRISYKHFILHRATWFLRESDIQDIMRADDQLAALRLFLSRWEVAKMVCFCEGDNELFIDTENDTYLQVLLREMRGCNTVKLVEWLFDNSTSDHGGYGAPFAQQFILPLAKQQPVRMHSFAKKGEGKTQRVFEPGSEWVYFKIFCGAQASDKILLKVIKPGIDFLLKEKVIDRAFFIRYTDPHYHIRFRLHLVDSGGGEDYSVTTKHIYNILHPYLEEKLVWKVQQDTYQREIERYGEDSMLLTEEIFFHDSLSFLTCMDEEDFEDDQQIRFLASIKNMDNWLSLYGMSLEERITFCTEMSDAFSLEFGRDVKKQLNAQYQEWRKPMADFLSGERFNDIFVERAIRLERVALPVDNISSYIHMSMNRWFTTEQRFMEYMAYSFCGKYYNQIVHQKNGAQ</sequence>
<evidence type="ECO:0000259" key="1">
    <source>
        <dbReference type="Pfam" id="PF04738"/>
    </source>
</evidence>
<proteinExistence type="predicted"/>
<reference evidence="3 4" key="1">
    <citation type="submission" date="2018-03" db="EMBL/GenBank/DDBJ databases">
        <title>Genomic Encyclopedia of Archaeal and Bacterial Type Strains, Phase II (KMG-II): from individual species to whole genera.</title>
        <authorList>
            <person name="Goeker M."/>
        </authorList>
    </citation>
    <scope>NUCLEOTIDE SEQUENCE [LARGE SCALE GENOMIC DNA]</scope>
    <source>
        <strain evidence="3 4">DSM 18107</strain>
    </source>
</reference>
<dbReference type="InterPro" id="IPR023809">
    <property type="entry name" value="Thiopep_bacteriocin_synth_dom"/>
</dbReference>
<dbReference type="InterPro" id="IPR006827">
    <property type="entry name" value="Lant_deHydtase_N"/>
</dbReference>
<protein>
    <submittedName>
        <fullName evidence="3">Thiopeptide-type bacteriocin biosynthesis protein</fullName>
    </submittedName>
</protein>
<feature type="domain" description="Thiopeptide-type bacteriocin biosynthesis" evidence="2">
    <location>
        <begin position="763"/>
        <end position="1013"/>
    </location>
</feature>
<dbReference type="Pfam" id="PF04738">
    <property type="entry name" value="Lant_dehydr_N"/>
    <property type="match status" value="1"/>
</dbReference>
<dbReference type="Proteomes" id="UP000240978">
    <property type="component" value="Unassembled WGS sequence"/>
</dbReference>
<dbReference type="RefSeq" id="WP_106602834.1">
    <property type="nucleotide sequence ID" value="NZ_PYGK01000005.1"/>
</dbReference>
<evidence type="ECO:0000313" key="3">
    <source>
        <dbReference type="EMBL" id="PSL31013.1"/>
    </source>
</evidence>
<evidence type="ECO:0000259" key="2">
    <source>
        <dbReference type="Pfam" id="PF14028"/>
    </source>
</evidence>
<dbReference type="OrthoDB" id="1273722at2"/>
<comment type="caution">
    <text evidence="3">The sequence shown here is derived from an EMBL/GenBank/DDBJ whole genome shotgun (WGS) entry which is preliminary data.</text>
</comment>
<gene>
    <name evidence="3" type="ORF">CLV42_105376</name>
</gene>
<dbReference type="Pfam" id="PF14028">
    <property type="entry name" value="Lant_dehydr_C"/>
    <property type="match status" value="1"/>
</dbReference>
<evidence type="ECO:0000313" key="4">
    <source>
        <dbReference type="Proteomes" id="UP000240978"/>
    </source>
</evidence>
<dbReference type="EMBL" id="PYGK01000005">
    <property type="protein sequence ID" value="PSL31013.1"/>
    <property type="molecule type" value="Genomic_DNA"/>
</dbReference>
<dbReference type="AlphaFoldDB" id="A0A2P8GAN1"/>
<feature type="domain" description="Lantibiotic dehydratase N-terminal" evidence="1">
    <location>
        <begin position="43"/>
        <end position="695"/>
    </location>
</feature>
<organism evidence="3 4">
    <name type="scientific">Chitinophaga ginsengisoli</name>
    <dbReference type="NCBI Taxonomy" id="363837"/>
    <lineage>
        <taxon>Bacteria</taxon>
        <taxon>Pseudomonadati</taxon>
        <taxon>Bacteroidota</taxon>
        <taxon>Chitinophagia</taxon>
        <taxon>Chitinophagales</taxon>
        <taxon>Chitinophagaceae</taxon>
        <taxon>Chitinophaga</taxon>
    </lineage>
</organism>